<dbReference type="SUPFAM" id="SSF55681">
    <property type="entry name" value="Class II aaRS and biotin synthetases"/>
    <property type="match status" value="2"/>
</dbReference>
<dbReference type="Pfam" id="PF03129">
    <property type="entry name" value="HGTP_anticodon"/>
    <property type="match status" value="1"/>
</dbReference>
<dbReference type="Gene3D" id="3.30.930.10">
    <property type="entry name" value="Bira Bifunctional Protein, Domain 2"/>
    <property type="match status" value="2"/>
</dbReference>
<proteinExistence type="predicted"/>
<accession>A0A1D3CUI9</accession>
<dbReference type="GO" id="GO:0005739">
    <property type="term" value="C:mitochondrion"/>
    <property type="evidence" value="ECO:0007669"/>
    <property type="project" value="TreeGrafter"/>
</dbReference>
<feature type="domain" description="Aminoacyl-transfer RNA synthetases class-II family profile" evidence="7">
    <location>
        <begin position="612"/>
        <end position="851"/>
    </location>
</feature>
<dbReference type="EMBL" id="JROU02001902">
    <property type="protein sequence ID" value="OEH74862.1"/>
    <property type="molecule type" value="Genomic_DNA"/>
</dbReference>
<dbReference type="GO" id="GO:0006418">
    <property type="term" value="P:tRNA aminoacylation for protein translation"/>
    <property type="evidence" value="ECO:0007669"/>
    <property type="project" value="InterPro"/>
</dbReference>
<keyword evidence="4" id="KW-0030">Aminoacyl-tRNA synthetase</keyword>
<comment type="caution">
    <text evidence="8">The sequence shown here is derived from an EMBL/GenBank/DDBJ whole genome shotgun (WGS) entry which is preliminary data.</text>
</comment>
<dbReference type="VEuPathDB" id="ToxoDB:cyc_01850"/>
<dbReference type="InParanoid" id="A0A1D3CUI9"/>
<keyword evidence="3" id="KW-0067">ATP-binding</keyword>
<evidence type="ECO:0000256" key="5">
    <source>
        <dbReference type="SAM" id="MobiDB-lite"/>
    </source>
</evidence>
<organism evidence="8 9">
    <name type="scientific">Cyclospora cayetanensis</name>
    <dbReference type="NCBI Taxonomy" id="88456"/>
    <lineage>
        <taxon>Eukaryota</taxon>
        <taxon>Sar</taxon>
        <taxon>Alveolata</taxon>
        <taxon>Apicomplexa</taxon>
        <taxon>Conoidasida</taxon>
        <taxon>Coccidia</taxon>
        <taxon>Eucoccidiorida</taxon>
        <taxon>Eimeriorina</taxon>
        <taxon>Eimeriidae</taxon>
        <taxon>Cyclospora</taxon>
    </lineage>
</organism>
<dbReference type="InterPro" id="IPR045864">
    <property type="entry name" value="aa-tRNA-synth_II/BPL/LPL"/>
</dbReference>
<dbReference type="PROSITE" id="PS50862">
    <property type="entry name" value="AA_TRNA_LIGASE_II"/>
    <property type="match status" value="1"/>
</dbReference>
<evidence type="ECO:0000256" key="1">
    <source>
        <dbReference type="ARBA" id="ARBA00022598"/>
    </source>
</evidence>
<keyword evidence="2" id="KW-0547">Nucleotide-binding</keyword>
<evidence type="ECO:0000313" key="8">
    <source>
        <dbReference type="EMBL" id="OEH74862.1"/>
    </source>
</evidence>
<dbReference type="GO" id="GO:0005524">
    <property type="term" value="F:ATP binding"/>
    <property type="evidence" value="ECO:0007669"/>
    <property type="project" value="UniProtKB-KW"/>
</dbReference>
<feature type="region of interest" description="Disordered" evidence="5">
    <location>
        <begin position="378"/>
        <end position="408"/>
    </location>
</feature>
<dbReference type="Proteomes" id="UP000095192">
    <property type="component" value="Unassembled WGS sequence"/>
</dbReference>
<dbReference type="Pfam" id="PF00587">
    <property type="entry name" value="tRNA-synt_2b"/>
    <property type="match status" value="1"/>
</dbReference>
<reference evidence="8 9" key="1">
    <citation type="journal article" date="2016" name="BMC Genomics">
        <title>Comparative genomics reveals Cyclospora cayetanensis possesses coccidia-like metabolism and invasion components but unique surface antigens.</title>
        <authorList>
            <person name="Liu S."/>
            <person name="Wang L."/>
            <person name="Zheng H."/>
            <person name="Xu Z."/>
            <person name="Roellig D.M."/>
            <person name="Li N."/>
            <person name="Frace M.A."/>
            <person name="Tang K."/>
            <person name="Arrowood M.J."/>
            <person name="Moss D.M."/>
            <person name="Zhang L."/>
            <person name="Feng Y."/>
            <person name="Xiao L."/>
        </authorList>
    </citation>
    <scope>NUCLEOTIDE SEQUENCE [LARGE SCALE GENOMIC DNA]</scope>
    <source>
        <strain evidence="8 9">CHN_HEN01</strain>
    </source>
</reference>
<keyword evidence="1" id="KW-0436">Ligase</keyword>
<keyword evidence="6" id="KW-1133">Transmembrane helix</keyword>
<dbReference type="InterPro" id="IPR006195">
    <property type="entry name" value="aa-tRNA-synth_II"/>
</dbReference>
<evidence type="ECO:0000256" key="3">
    <source>
        <dbReference type="ARBA" id="ARBA00022840"/>
    </source>
</evidence>
<dbReference type="Gene3D" id="3.40.50.800">
    <property type="entry name" value="Anticodon-binding domain"/>
    <property type="match status" value="1"/>
</dbReference>
<dbReference type="PANTHER" id="PTHR10745:SF8">
    <property type="entry name" value="DNA POLYMERASE SUBUNIT GAMMA-2, MITOCHONDRIAL"/>
    <property type="match status" value="1"/>
</dbReference>
<keyword evidence="6" id="KW-0472">Membrane</keyword>
<sequence length="961" mass="103439">MKTHTGDNLLLSLQFSKGLIKGPPMFASFSRSILQANVRGGCVAPEAQLQLTPRPPTPTPPLFHPLPREAAHVFEERRGGVFALQTFKVPGFLLPRVPASALGEGPYRTRFSRGRGPLGGPASLPSAPRASGSCTDGAGVTMEGPSRAEGAASSAAVYSPAGRCGNVAVEETDNVKKSESPRAAATGKATCQKVDEENSLDAFGSFSVLPRESRLQPGLQSLAAFCRSNAIAGPSCSLYGGLRGVLDFGVCGQLLLDNLRAALRVHFTSTPLPGGSSLWESEAGLDELSKEAEEEASGRESLRDRVFLVETAALGPPPLWRHSGHLHRFRDDAVECTDSGTALRLDALAFRPPNAAAGRKAYEVAFTEGATASDGLLACSQQGPGTTPHGDAGADGGAEEGDAERNNGWLPLSEVDRRLSLAASLDSAVPHSPSENYLCREAPLSLYPHLPSPISGRPGALQAPRPFDLMMHVPLKRGFIRKSDGGGRHCEGGEEASSDATGEKAYTGNSDCAFLRPETAQIVSEGGAVGKCPLFCACVGLLPACMLVGLGSRHFASMWRLHLGIAVCGVDIATALRRPVARCVGCGLGACTLQNLFVAYKFLLPPTLRAKLPFGVAQEGRAYRNEMSTTRGSFLLRLREFRQFEIEYFVSPREDWDALMEQWAEHIRRFFVGIGIPSDCLRADETPQSSLPHYASRCIDISYLMRTRGRDASFAEGRCRETVFESPKELCGLALRGDYDLRRHQTTFAFELGSAFYVVPKLKGMQVVGLMLCCVGMVGGGGHVKVLLVVVSGEEATGRANFCWLQGIGLTLWLLFATLHSAMTEDLVLGRKRFFLNLHPAIAPYKAAIFPIVATNQLVQALGRSIHHKLRRHFSVLFDDTGSLGRRYRKSDELGVPFCISVDSASLHSMAVKLRWRNSAGQAELLYSTATLYSRPSSIFCCCFGITDVHTQAIIMLSIVS</sequence>
<dbReference type="AlphaFoldDB" id="A0A1D3CUI9"/>
<protein>
    <submittedName>
        <fullName evidence="8">Anticodon binding domain-containing protein</fullName>
    </submittedName>
</protein>
<dbReference type="InterPro" id="IPR002314">
    <property type="entry name" value="aa-tRNA-synt_IIb"/>
</dbReference>
<evidence type="ECO:0000259" key="7">
    <source>
        <dbReference type="PROSITE" id="PS50862"/>
    </source>
</evidence>
<feature type="transmembrane region" description="Helical" evidence="6">
    <location>
        <begin position="767"/>
        <end position="790"/>
    </location>
</feature>
<dbReference type="PANTHER" id="PTHR10745">
    <property type="entry name" value="GLYCYL-TRNA SYNTHETASE/DNA POLYMERASE SUBUNIT GAMMA-2"/>
    <property type="match status" value="1"/>
</dbReference>
<dbReference type="InterPro" id="IPR004154">
    <property type="entry name" value="Anticodon-bd"/>
</dbReference>
<evidence type="ECO:0000256" key="4">
    <source>
        <dbReference type="ARBA" id="ARBA00023146"/>
    </source>
</evidence>
<dbReference type="InterPro" id="IPR036621">
    <property type="entry name" value="Anticodon-bd_dom_sf"/>
</dbReference>
<feature type="transmembrane region" description="Helical" evidence="6">
    <location>
        <begin position="802"/>
        <end position="823"/>
    </location>
</feature>
<keyword evidence="6" id="KW-0812">Transmembrane</keyword>
<keyword evidence="9" id="KW-1185">Reference proteome</keyword>
<evidence type="ECO:0000313" key="9">
    <source>
        <dbReference type="Proteomes" id="UP000095192"/>
    </source>
</evidence>
<dbReference type="InterPro" id="IPR027031">
    <property type="entry name" value="Gly-tRNA_synthase/POLG2"/>
</dbReference>
<evidence type="ECO:0000256" key="6">
    <source>
        <dbReference type="SAM" id="Phobius"/>
    </source>
</evidence>
<dbReference type="GO" id="GO:0004812">
    <property type="term" value="F:aminoacyl-tRNA ligase activity"/>
    <property type="evidence" value="ECO:0007669"/>
    <property type="project" value="UniProtKB-KW"/>
</dbReference>
<feature type="region of interest" description="Disordered" evidence="5">
    <location>
        <begin position="112"/>
        <end position="136"/>
    </location>
</feature>
<evidence type="ECO:0000256" key="2">
    <source>
        <dbReference type="ARBA" id="ARBA00022741"/>
    </source>
</evidence>
<dbReference type="GO" id="GO:0006264">
    <property type="term" value="P:mitochondrial DNA replication"/>
    <property type="evidence" value="ECO:0007669"/>
    <property type="project" value="TreeGrafter"/>
</dbReference>
<name>A0A1D3CUI9_9EIME</name>
<gene>
    <name evidence="8" type="ORF">cyc_01850</name>
</gene>
<dbReference type="SUPFAM" id="SSF52954">
    <property type="entry name" value="Class II aaRS ABD-related"/>
    <property type="match status" value="1"/>
</dbReference>